<keyword evidence="5" id="KW-1185">Reference proteome</keyword>
<name>A0AAE1PSN6_9EUCA</name>
<feature type="compositionally biased region" description="Basic and acidic residues" evidence="2">
    <location>
        <begin position="119"/>
        <end position="130"/>
    </location>
</feature>
<feature type="compositionally biased region" description="Basic and acidic residues" evidence="2">
    <location>
        <begin position="182"/>
        <end position="192"/>
    </location>
</feature>
<dbReference type="Pfam" id="PF06047">
    <property type="entry name" value="Nkap_C"/>
    <property type="match status" value="1"/>
</dbReference>
<dbReference type="EMBL" id="JAWZYT010001239">
    <property type="protein sequence ID" value="KAK4314145.1"/>
    <property type="molecule type" value="Genomic_DNA"/>
</dbReference>
<feature type="compositionally biased region" description="Basic residues" evidence="2">
    <location>
        <begin position="1"/>
        <end position="12"/>
    </location>
</feature>
<feature type="compositionally biased region" description="Basic residues" evidence="2">
    <location>
        <begin position="346"/>
        <end position="369"/>
    </location>
</feature>
<sequence>MGKGHRSKLRTKGIKEKNSHSRKCRTGSIDKYSRARSRERSRSKGRNRHSTSSDRSRSHSKSRGRKRRSKSHSSSPSRKHKKKRKSHSRSRDNHRHLKSQDRNRRSMSNERSGRRKKKDRPDTSSSPERHKASKSRKSHKKERKNSTSSSQSSSSSSQSPERRKKFSKKETPKLGATSQVKKYPETNRRDPAGEMQKPYLISNIPKNLLHQSGFANSPNMIPIGQGIQKSNRERSPPTPDDRWGHKKFFEQQREGSHRPPGERDGYRTGGRHRDRGDGSRRHDQSDDYFSIRRAQRQKITEEGVSEVWGTTPTIHQDDSDALNSDDERKLKGGAKEGNGSTMTEAKRKKSKKKHKKEKKKRKKAKKKAAKQRELETTSESDSDSDIEEELQWIEKNIGDGELEESDVVGPVPKPQVTLSKKDYGKALLPGEGAAMAAYVAEGKRIPRRGEIGLTSDEIARFEDVGYVMSGSRHRRMEAVRLRKENQIYSADEKRALAMFSKEERQKRENKILTQFRDIVRSKLKK</sequence>
<dbReference type="InterPro" id="IPR040466">
    <property type="entry name" value="NKAP"/>
</dbReference>
<evidence type="ECO:0000256" key="2">
    <source>
        <dbReference type="SAM" id="MobiDB-lite"/>
    </source>
</evidence>
<gene>
    <name evidence="4" type="ORF">Pmani_014564</name>
</gene>
<accession>A0AAE1PSN6</accession>
<feature type="compositionally biased region" description="Acidic residues" evidence="2">
    <location>
        <begin position="376"/>
        <end position="391"/>
    </location>
</feature>
<proteinExistence type="inferred from homology"/>
<comment type="similarity">
    <text evidence="1">Belongs to the NKAP family.</text>
</comment>
<evidence type="ECO:0000256" key="1">
    <source>
        <dbReference type="ARBA" id="ARBA00009313"/>
    </source>
</evidence>
<feature type="domain" description="NF-kappa-B-activating protein C-terminal" evidence="3">
    <location>
        <begin position="421"/>
        <end position="520"/>
    </location>
</feature>
<feature type="compositionally biased region" description="Basic and acidic residues" evidence="2">
    <location>
        <begin position="325"/>
        <end position="334"/>
    </location>
</feature>
<dbReference type="PANTHER" id="PTHR13087">
    <property type="entry name" value="NF-KAPPA B ACTIVATING PROTEIN"/>
    <property type="match status" value="1"/>
</dbReference>
<reference evidence="4" key="1">
    <citation type="submission" date="2023-11" db="EMBL/GenBank/DDBJ databases">
        <title>Genome assemblies of two species of porcelain crab, Petrolisthes cinctipes and Petrolisthes manimaculis (Anomura: Porcellanidae).</title>
        <authorList>
            <person name="Angst P."/>
        </authorList>
    </citation>
    <scope>NUCLEOTIDE SEQUENCE</scope>
    <source>
        <strain evidence="4">PB745_02</strain>
        <tissue evidence="4">Gill</tissue>
    </source>
</reference>
<dbReference type="InterPro" id="IPR009269">
    <property type="entry name" value="NKAP_C"/>
</dbReference>
<comment type="caution">
    <text evidence="4">The sequence shown here is derived from an EMBL/GenBank/DDBJ whole genome shotgun (WGS) entry which is preliminary data.</text>
</comment>
<evidence type="ECO:0000313" key="5">
    <source>
        <dbReference type="Proteomes" id="UP001292094"/>
    </source>
</evidence>
<dbReference type="GO" id="GO:0005634">
    <property type="term" value="C:nucleus"/>
    <property type="evidence" value="ECO:0007669"/>
    <property type="project" value="TreeGrafter"/>
</dbReference>
<feature type="compositionally biased region" description="Polar residues" evidence="2">
    <location>
        <begin position="209"/>
        <end position="219"/>
    </location>
</feature>
<evidence type="ECO:0000259" key="3">
    <source>
        <dbReference type="Pfam" id="PF06047"/>
    </source>
</evidence>
<dbReference type="PANTHER" id="PTHR13087:SF0">
    <property type="entry name" value="NFKB ACTIVATING PROTEIN LIKE"/>
    <property type="match status" value="1"/>
</dbReference>
<feature type="compositionally biased region" description="Basic residues" evidence="2">
    <location>
        <begin position="131"/>
        <end position="143"/>
    </location>
</feature>
<dbReference type="Proteomes" id="UP001292094">
    <property type="component" value="Unassembled WGS sequence"/>
</dbReference>
<feature type="compositionally biased region" description="Basic and acidic residues" evidence="2">
    <location>
        <begin position="98"/>
        <end position="112"/>
    </location>
</feature>
<feature type="region of interest" description="Disordered" evidence="2">
    <location>
        <begin position="1"/>
        <end position="417"/>
    </location>
</feature>
<dbReference type="GO" id="GO:0010468">
    <property type="term" value="P:regulation of gene expression"/>
    <property type="evidence" value="ECO:0007669"/>
    <property type="project" value="TreeGrafter"/>
</dbReference>
<feature type="compositionally biased region" description="Basic residues" evidence="2">
    <location>
        <begin position="58"/>
        <end position="97"/>
    </location>
</feature>
<dbReference type="GO" id="GO:0003682">
    <property type="term" value="F:chromatin binding"/>
    <property type="evidence" value="ECO:0007669"/>
    <property type="project" value="InterPro"/>
</dbReference>
<feature type="compositionally biased region" description="Basic and acidic residues" evidence="2">
    <location>
        <begin position="274"/>
        <end position="285"/>
    </location>
</feature>
<feature type="compositionally biased region" description="Basic and acidic residues" evidence="2">
    <location>
        <begin position="31"/>
        <end position="42"/>
    </location>
</feature>
<organism evidence="4 5">
    <name type="scientific">Petrolisthes manimaculis</name>
    <dbReference type="NCBI Taxonomy" id="1843537"/>
    <lineage>
        <taxon>Eukaryota</taxon>
        <taxon>Metazoa</taxon>
        <taxon>Ecdysozoa</taxon>
        <taxon>Arthropoda</taxon>
        <taxon>Crustacea</taxon>
        <taxon>Multicrustacea</taxon>
        <taxon>Malacostraca</taxon>
        <taxon>Eumalacostraca</taxon>
        <taxon>Eucarida</taxon>
        <taxon>Decapoda</taxon>
        <taxon>Pleocyemata</taxon>
        <taxon>Anomura</taxon>
        <taxon>Galatheoidea</taxon>
        <taxon>Porcellanidae</taxon>
        <taxon>Petrolisthes</taxon>
    </lineage>
</organism>
<evidence type="ECO:0000313" key="4">
    <source>
        <dbReference type="EMBL" id="KAK4314145.1"/>
    </source>
</evidence>
<dbReference type="AlphaFoldDB" id="A0AAE1PSN6"/>
<protein>
    <recommendedName>
        <fullName evidence="3">NF-kappa-B-activating protein C-terminal domain-containing protein</fullName>
    </recommendedName>
</protein>
<feature type="compositionally biased region" description="Low complexity" evidence="2">
    <location>
        <begin position="146"/>
        <end position="159"/>
    </location>
</feature>
<feature type="compositionally biased region" description="Basic and acidic residues" evidence="2">
    <location>
        <begin position="230"/>
        <end position="266"/>
    </location>
</feature>